<name>A0A2H9TGF3_9FUNG</name>
<accession>A0A2H9TGF3</accession>
<sequence length="256" mass="28756">MVALFPCLHQSVTVLWTLGKGLEVGSKHPKLAFNDLGRRHFCTLGPLYPERVAHFLVLLYIGRILHKRCSELYKFAHPFADWLAEMLRLNAVNAYRRPACRLLFSYGGPQPVLVDTDGTHRQVLYTGPMNSLVSRAKVTSLISAGTSILAAPLIIRAAAGGQLWATSGILGRYVVHAYQLKSSSGSEDNIPLQDQLIELESYDWTGRLRRRAFFIRDLYMSNTGELTSRSSGDRYTFCPHICQQSPILNEIMMSKK</sequence>
<evidence type="ECO:0000313" key="1">
    <source>
        <dbReference type="EMBL" id="PJF16853.1"/>
    </source>
</evidence>
<evidence type="ECO:0000313" key="2">
    <source>
        <dbReference type="Proteomes" id="UP000240830"/>
    </source>
</evidence>
<dbReference type="Proteomes" id="UP000240830">
    <property type="component" value="Unassembled WGS sequence"/>
</dbReference>
<dbReference type="AlphaFoldDB" id="A0A2H9TGF3"/>
<proteinExistence type="predicted"/>
<protein>
    <submittedName>
        <fullName evidence="1">Uncharacterized protein</fullName>
    </submittedName>
</protein>
<keyword evidence="2" id="KW-1185">Reference proteome</keyword>
<organism evidence="1 2">
    <name type="scientific">Paramicrosporidium saccamoebae</name>
    <dbReference type="NCBI Taxonomy" id="1246581"/>
    <lineage>
        <taxon>Eukaryota</taxon>
        <taxon>Fungi</taxon>
        <taxon>Fungi incertae sedis</taxon>
        <taxon>Cryptomycota</taxon>
        <taxon>Cryptomycota incertae sedis</taxon>
        <taxon>Paramicrosporidium</taxon>
    </lineage>
</organism>
<reference evidence="1 2" key="1">
    <citation type="submission" date="2016-10" db="EMBL/GenBank/DDBJ databases">
        <title>The genome of Paramicrosporidium saccamoebae is the missing link in understanding Cryptomycota and Microsporidia evolution.</title>
        <authorList>
            <person name="Quandt C.A."/>
            <person name="Beaudet D."/>
            <person name="Corsaro D."/>
            <person name="Michel R."/>
            <person name="Corradi N."/>
            <person name="James T."/>
        </authorList>
    </citation>
    <scope>NUCLEOTIDE SEQUENCE [LARGE SCALE GENOMIC DNA]</scope>
    <source>
        <strain evidence="1 2">KSL3</strain>
    </source>
</reference>
<comment type="caution">
    <text evidence="1">The sequence shown here is derived from an EMBL/GenBank/DDBJ whole genome shotgun (WGS) entry which is preliminary data.</text>
</comment>
<dbReference type="EMBL" id="MTSL01000205">
    <property type="protein sequence ID" value="PJF16853.1"/>
    <property type="molecule type" value="Genomic_DNA"/>
</dbReference>
<gene>
    <name evidence="1" type="ORF">PSACC_03347</name>
</gene>